<evidence type="ECO:0000313" key="2">
    <source>
        <dbReference type="EMBL" id="RUT68795.1"/>
    </source>
</evidence>
<dbReference type="OrthoDB" id="1150854at2"/>
<proteinExistence type="predicted"/>
<feature type="signal peptide" evidence="1">
    <location>
        <begin position="1"/>
        <end position="21"/>
    </location>
</feature>
<organism evidence="2 3">
    <name type="scientific">Flavobacterium cupreum</name>
    <dbReference type="NCBI Taxonomy" id="2133766"/>
    <lineage>
        <taxon>Bacteria</taxon>
        <taxon>Pseudomonadati</taxon>
        <taxon>Bacteroidota</taxon>
        <taxon>Flavobacteriia</taxon>
        <taxon>Flavobacteriales</taxon>
        <taxon>Flavobacteriaceae</taxon>
        <taxon>Flavobacterium</taxon>
    </lineage>
</organism>
<dbReference type="RefSeq" id="WP_127339989.1">
    <property type="nucleotide sequence ID" value="NZ_QWDM01000014.1"/>
</dbReference>
<reference evidence="3" key="1">
    <citation type="journal article" date="2019" name="Syst. Appl. Microbiol.">
        <title>Flavobacterium circumlabens sp. nov. and Flavobacterium cupreum sp. nov., two psychrotrophic species isolated from Antarctic environmental samples.</title>
        <authorList>
            <person name="Kralova S."/>
            <person name="Busse H.-J."/>
            <person name="Svec P."/>
            <person name="Maslanova I."/>
            <person name="Stankova E."/>
            <person name="Bartak M."/>
            <person name="Sedlacek I."/>
        </authorList>
    </citation>
    <scope>NUCLEOTIDE SEQUENCE [LARGE SCALE GENOMIC DNA]</scope>
    <source>
        <strain evidence="3">CCM 8825</strain>
    </source>
</reference>
<evidence type="ECO:0000313" key="3">
    <source>
        <dbReference type="Proteomes" id="UP000288102"/>
    </source>
</evidence>
<dbReference type="PROSITE" id="PS51257">
    <property type="entry name" value="PROKAR_LIPOPROTEIN"/>
    <property type="match status" value="1"/>
</dbReference>
<keyword evidence="1" id="KW-0732">Signal</keyword>
<keyword evidence="3" id="KW-1185">Reference proteome</keyword>
<gene>
    <name evidence="2" type="ORF">D0817_19465</name>
</gene>
<protein>
    <submittedName>
        <fullName evidence="2">DUF4302 domain-containing protein</fullName>
    </submittedName>
</protein>
<name>A0A434A385_9FLAO</name>
<dbReference type="Pfam" id="PF14135">
    <property type="entry name" value="DUF4302"/>
    <property type="match status" value="1"/>
</dbReference>
<dbReference type="AlphaFoldDB" id="A0A434A385"/>
<dbReference type="Proteomes" id="UP000288102">
    <property type="component" value="Unassembled WGS sequence"/>
</dbReference>
<accession>A0A434A385</accession>
<feature type="chain" id="PRO_5019066067" evidence="1">
    <location>
        <begin position="22"/>
        <end position="449"/>
    </location>
</feature>
<comment type="caution">
    <text evidence="2">The sequence shown here is derived from an EMBL/GenBank/DDBJ whole genome shotgun (WGS) entry which is preliminary data.</text>
</comment>
<evidence type="ECO:0000256" key="1">
    <source>
        <dbReference type="SAM" id="SignalP"/>
    </source>
</evidence>
<dbReference type="EMBL" id="QWDM01000014">
    <property type="protein sequence ID" value="RUT68795.1"/>
    <property type="molecule type" value="Genomic_DNA"/>
</dbReference>
<sequence length="449" mass="49733">MKPKNILKYLMVAFLAVYALGACTNSTEAEQIFDQTPSERLNAQKKELKDALLSSEFGWKAVYFTDDTQLGGFTHLFKFAADGKVVMASDFDDDILKHESEYDVVLGSTVSVVFTTFNKIHLLSDSNNYPTTALRGKGYMGDFQFLYYGQENGDLLFKSNRLVKEVRFVKATQQDWADLSKNLLSEQNLVGGIDKPLFKLLEINDGKSIKKYEFGYNPLSRYASSSSLDAGSSEVVSMGVGYTPTGLVVSPALKVAGQSLTNFVYDEASESFTATGTGGVSAVIKYSNAPLRLTDDYKILLPGSPHAWFGYYVGDYTEDAPTNSELFVQELAGINASLPAGVTITSVQLYLNHSLGNFIYYTFAGRAAIFHYVNVTEDPVGKKVILTHKSWNGNTTVGSPAFLKEFDKHLVNADGVYVKRENFKLFYTEPVYTFTSASSSFRMTTWKLN</sequence>
<dbReference type="InterPro" id="IPR025396">
    <property type="entry name" value="DUF4302"/>
</dbReference>